<feature type="region of interest" description="A; substrate-binding" evidence="8">
    <location>
        <begin position="1"/>
        <end position="356"/>
    </location>
</feature>
<keyword evidence="3 8" id="KW-0963">Cytoplasm</keyword>
<dbReference type="Gene3D" id="1.20.120.790">
    <property type="entry name" value="Heat shock protein 90, C-terminal domain"/>
    <property type="match status" value="1"/>
</dbReference>
<dbReference type="SUPFAM" id="SSF110942">
    <property type="entry name" value="HSP90 C-terminal domain"/>
    <property type="match status" value="1"/>
</dbReference>
<dbReference type="PRINTS" id="PR00775">
    <property type="entry name" value="HEATSHOCK90"/>
</dbReference>
<keyword evidence="4 8" id="KW-0547">Nucleotide-binding</keyword>
<organism evidence="11 12">
    <name type="scientific">Candidatus Ozemobacter sibiricus</name>
    <dbReference type="NCBI Taxonomy" id="2268124"/>
    <lineage>
        <taxon>Bacteria</taxon>
        <taxon>Candidatus Ozemobacteria</taxon>
        <taxon>Candidatus Ozemobacterales</taxon>
        <taxon>Candidatus Ozemobacteraceae</taxon>
        <taxon>Candidatus Ozemobacter</taxon>
    </lineage>
</organism>
<feature type="binding site" evidence="9">
    <location>
        <begin position="124"/>
        <end position="129"/>
    </location>
    <ligand>
        <name>ATP</name>
        <dbReference type="ChEBI" id="CHEBI:30616"/>
    </ligand>
</feature>
<comment type="function">
    <text evidence="8">Molecular chaperone. Has ATPase activity.</text>
</comment>
<evidence type="ECO:0000256" key="6">
    <source>
        <dbReference type="ARBA" id="ARBA00023016"/>
    </source>
</evidence>
<dbReference type="Pfam" id="PF13589">
    <property type="entry name" value="HATPase_c_3"/>
    <property type="match status" value="1"/>
</dbReference>
<comment type="similarity">
    <text evidence="2 8">Belongs to the heat shock protein 90 family.</text>
</comment>
<dbReference type="GO" id="GO:0005737">
    <property type="term" value="C:cytoplasm"/>
    <property type="evidence" value="ECO:0007669"/>
    <property type="project" value="UniProtKB-SubCell"/>
</dbReference>
<dbReference type="SMART" id="SM00387">
    <property type="entry name" value="HATPase_c"/>
    <property type="match status" value="1"/>
</dbReference>
<dbReference type="Gene3D" id="3.30.230.80">
    <property type="match status" value="1"/>
</dbReference>
<name>A0A367ZNL4_9BACT</name>
<dbReference type="InterPro" id="IPR036890">
    <property type="entry name" value="HATPase_C_sf"/>
</dbReference>
<dbReference type="GO" id="GO:0016887">
    <property type="term" value="F:ATP hydrolysis activity"/>
    <property type="evidence" value="ECO:0007669"/>
    <property type="project" value="InterPro"/>
</dbReference>
<dbReference type="Pfam" id="PF00183">
    <property type="entry name" value="HSP90"/>
    <property type="match status" value="1"/>
</dbReference>
<dbReference type="Proteomes" id="UP000252355">
    <property type="component" value="Unassembled WGS sequence"/>
</dbReference>
<evidence type="ECO:0000256" key="8">
    <source>
        <dbReference type="HAMAP-Rule" id="MF_00505"/>
    </source>
</evidence>
<evidence type="ECO:0000256" key="2">
    <source>
        <dbReference type="ARBA" id="ARBA00008239"/>
    </source>
</evidence>
<dbReference type="PIRSF" id="PIRSF002583">
    <property type="entry name" value="Hsp90"/>
    <property type="match status" value="1"/>
</dbReference>
<gene>
    <name evidence="8" type="primary">htpG</name>
    <name evidence="11" type="ORF">OZSIB_0097</name>
</gene>
<feature type="binding site" evidence="9">
    <location>
        <position position="38"/>
    </location>
    <ligand>
        <name>ATP</name>
        <dbReference type="ChEBI" id="CHEBI:30616"/>
    </ligand>
</feature>
<dbReference type="InterPro" id="IPR037196">
    <property type="entry name" value="HSP90_C"/>
</dbReference>
<dbReference type="SUPFAM" id="SSF55874">
    <property type="entry name" value="ATPase domain of HSP90 chaperone/DNA topoisomerase II/histidine kinase"/>
    <property type="match status" value="1"/>
</dbReference>
<feature type="binding site" evidence="9">
    <location>
        <position position="80"/>
    </location>
    <ligand>
        <name>ATP</name>
        <dbReference type="ChEBI" id="CHEBI:30616"/>
    </ligand>
</feature>
<dbReference type="InterPro" id="IPR003594">
    <property type="entry name" value="HATPase_dom"/>
</dbReference>
<evidence type="ECO:0000256" key="9">
    <source>
        <dbReference type="PIRSR" id="PIRSR002583-1"/>
    </source>
</evidence>
<dbReference type="GO" id="GO:0140662">
    <property type="term" value="F:ATP-dependent protein folding chaperone"/>
    <property type="evidence" value="ECO:0007669"/>
    <property type="project" value="InterPro"/>
</dbReference>
<feature type="binding site" evidence="9">
    <location>
        <begin position="100"/>
        <end position="101"/>
    </location>
    <ligand>
        <name>ATP</name>
        <dbReference type="ChEBI" id="CHEBI:30616"/>
    </ligand>
</feature>
<evidence type="ECO:0000256" key="7">
    <source>
        <dbReference type="ARBA" id="ARBA00023186"/>
    </source>
</evidence>
<protein>
    <recommendedName>
        <fullName evidence="8">Chaperone protein HtpG</fullName>
    </recommendedName>
    <alternativeName>
        <fullName evidence="8">Heat shock protein HtpG</fullName>
    </alternativeName>
    <alternativeName>
        <fullName evidence="8">High temperature protein G</fullName>
    </alternativeName>
</protein>
<dbReference type="GO" id="GO:0051082">
    <property type="term" value="F:unfolded protein binding"/>
    <property type="evidence" value="ECO:0007669"/>
    <property type="project" value="UniProtKB-UniRule"/>
</dbReference>
<feature type="binding site" evidence="9">
    <location>
        <position position="356"/>
    </location>
    <ligand>
        <name>ATP</name>
        <dbReference type="ChEBI" id="CHEBI:30616"/>
    </ligand>
</feature>
<dbReference type="InterPro" id="IPR020575">
    <property type="entry name" value="Hsp90_N"/>
</dbReference>
<dbReference type="PANTHER" id="PTHR11528">
    <property type="entry name" value="HEAT SHOCK PROTEIN 90 FAMILY MEMBER"/>
    <property type="match status" value="1"/>
</dbReference>
<dbReference type="HAMAP" id="MF_00505">
    <property type="entry name" value="HSP90"/>
    <property type="match status" value="1"/>
</dbReference>
<dbReference type="FunFam" id="3.30.565.10:FF:000009">
    <property type="entry name" value="Molecular chaperone HtpG"/>
    <property type="match status" value="1"/>
</dbReference>
<feature type="region of interest" description="C" evidence="8">
    <location>
        <begin position="573"/>
        <end position="650"/>
    </location>
</feature>
<dbReference type="CDD" id="cd16927">
    <property type="entry name" value="HATPase_Hsp90-like"/>
    <property type="match status" value="1"/>
</dbReference>
<dbReference type="EMBL" id="QOQW01000013">
    <property type="protein sequence ID" value="RCK79457.1"/>
    <property type="molecule type" value="Genomic_DNA"/>
</dbReference>
<feature type="binding site" evidence="9">
    <location>
        <position position="34"/>
    </location>
    <ligand>
        <name>ATP</name>
        <dbReference type="ChEBI" id="CHEBI:30616"/>
    </ligand>
</feature>
<evidence type="ECO:0000256" key="3">
    <source>
        <dbReference type="ARBA" id="ARBA00022490"/>
    </source>
</evidence>
<dbReference type="SUPFAM" id="SSF54211">
    <property type="entry name" value="Ribosomal protein S5 domain 2-like"/>
    <property type="match status" value="1"/>
</dbReference>
<accession>A0A367ZNL4</accession>
<comment type="subunit">
    <text evidence="8">Homodimer.</text>
</comment>
<keyword evidence="5 8" id="KW-0067">ATP-binding</keyword>
<evidence type="ECO:0000256" key="5">
    <source>
        <dbReference type="ARBA" id="ARBA00022840"/>
    </source>
</evidence>
<comment type="caution">
    <text evidence="11">The sequence shown here is derived from an EMBL/GenBank/DDBJ whole genome shotgun (WGS) entry which is preliminary data.</text>
</comment>
<sequence length="650" mass="74651">MSTETRFEFKAEARQILDLMIHSVYSHREIFLRELISNASDALDKLRFEALTNDALRPLTEDLHIRITADPKERTLSVSDNGIGMNRDEILQYIGTIAKSGTRDFAKALKEAKDKTSAPEFIGQFGVGFYSSFMVADKVTLVSRRAGDTKAWKWESDGTGTFTLEESARDSHGTTVMLHLKPIDKDDDDAEDYTQEWVIRDIVRKYSDFVAYPIRMKVERQKWPKDADGKTPPDAKPETVIEDETLNSMKAIWMRPEKEVSEEEYKEFYKHISHDWNDPLRRIVFKLEGTTSEFRALLFLPSKPTPEMFLQPKERGIHLYIKRVFIMNDCKELIPEYLRFVRGVVDSEDLSLNISREILQHNKQIQIIKKSVTRKVLDTFKAMRNEDRKKFLEFWKDFGATIKEGLFKAEEDRDKLFEVCLFPSTAAGDDLCTLEEYVERMKPGQDAIYYVTGETRTTMENSPLLEAFRDKGYEVLLLSDPVDEVWVQFVREYKGKRLVSAAKGDVKLGTEEEKKKAEEAVKQKSETYKDLLEFLKTRLSDHLKDVRLSSRLTSSPACLVGDLGDMSPHMETLLKASGKELPKVKRILELNPDHPLVEKMQALFAKNKEDPVLLDTAEILYNQALIAEGGKPENPAAFSKKVADLLLKAL</sequence>
<dbReference type="AlphaFoldDB" id="A0A367ZNL4"/>
<feature type="binding site" evidence="9">
    <location>
        <position position="174"/>
    </location>
    <ligand>
        <name>ATP</name>
        <dbReference type="ChEBI" id="CHEBI:30616"/>
    </ligand>
</feature>
<evidence type="ECO:0000256" key="4">
    <source>
        <dbReference type="ARBA" id="ARBA00022741"/>
    </source>
</evidence>
<comment type="subcellular location">
    <subcellularLocation>
        <location evidence="1 8">Cytoplasm</location>
    </subcellularLocation>
</comment>
<evidence type="ECO:0000259" key="10">
    <source>
        <dbReference type="SMART" id="SM00387"/>
    </source>
</evidence>
<dbReference type="NCBIfam" id="NF003555">
    <property type="entry name" value="PRK05218.1"/>
    <property type="match status" value="1"/>
</dbReference>
<dbReference type="PROSITE" id="PS00298">
    <property type="entry name" value="HSP90"/>
    <property type="match status" value="1"/>
</dbReference>
<feature type="binding site" evidence="9">
    <location>
        <position position="99"/>
    </location>
    <ligand>
        <name>ATP</name>
        <dbReference type="ChEBI" id="CHEBI:30616"/>
    </ligand>
</feature>
<feature type="region of interest" description="B" evidence="8">
    <location>
        <begin position="357"/>
        <end position="572"/>
    </location>
</feature>
<proteinExistence type="inferred from homology"/>
<keyword evidence="7 8" id="KW-0143">Chaperone</keyword>
<keyword evidence="6 8" id="KW-0346">Stress response</keyword>
<feature type="domain" description="Histidine kinase/HSP90-like ATPase" evidence="10">
    <location>
        <begin position="27"/>
        <end position="184"/>
    </location>
</feature>
<evidence type="ECO:0000313" key="11">
    <source>
        <dbReference type="EMBL" id="RCK79457.1"/>
    </source>
</evidence>
<dbReference type="Gene3D" id="3.40.50.11260">
    <property type="match status" value="1"/>
</dbReference>
<evidence type="ECO:0000256" key="1">
    <source>
        <dbReference type="ARBA" id="ARBA00004496"/>
    </source>
</evidence>
<feature type="binding site" evidence="9">
    <location>
        <position position="85"/>
    </location>
    <ligand>
        <name>ATP</name>
        <dbReference type="ChEBI" id="CHEBI:30616"/>
    </ligand>
</feature>
<dbReference type="InterPro" id="IPR019805">
    <property type="entry name" value="Heat_shock_protein_90_CS"/>
</dbReference>
<dbReference type="GO" id="GO:0005524">
    <property type="term" value="F:ATP binding"/>
    <property type="evidence" value="ECO:0007669"/>
    <property type="project" value="UniProtKB-UniRule"/>
</dbReference>
<evidence type="ECO:0000313" key="12">
    <source>
        <dbReference type="Proteomes" id="UP000252355"/>
    </source>
</evidence>
<dbReference type="Gene3D" id="3.30.565.10">
    <property type="entry name" value="Histidine kinase-like ATPase, C-terminal domain"/>
    <property type="match status" value="1"/>
</dbReference>
<reference evidence="11 12" key="1">
    <citation type="submission" date="2018-05" db="EMBL/GenBank/DDBJ databases">
        <title>A metagenomic window into the 2 km-deep terrestrial subsurface aquifer revealed taxonomically and functionally diverse microbial community comprising novel uncultured bacterial lineages.</title>
        <authorList>
            <person name="Kadnikov V.V."/>
            <person name="Mardanov A.V."/>
            <person name="Beletsky A.V."/>
            <person name="Banks D."/>
            <person name="Pimenov N.V."/>
            <person name="Frank Y.A."/>
            <person name="Karnachuk O.V."/>
            <person name="Ravin N.V."/>
        </authorList>
    </citation>
    <scope>NUCLEOTIDE SEQUENCE [LARGE SCALE GENOMIC DNA]</scope>
    <source>
        <strain evidence="11">BY5</strain>
    </source>
</reference>
<dbReference type="InterPro" id="IPR001404">
    <property type="entry name" value="Hsp90_fam"/>
</dbReference>
<dbReference type="InterPro" id="IPR020568">
    <property type="entry name" value="Ribosomal_Su5_D2-typ_SF"/>
</dbReference>